<proteinExistence type="predicted"/>
<dbReference type="SMART" id="SM00530">
    <property type="entry name" value="HTH_XRE"/>
    <property type="match status" value="1"/>
</dbReference>
<gene>
    <name evidence="3" type="ORF">BUZ14_14775</name>
</gene>
<evidence type="ECO:0000259" key="2">
    <source>
        <dbReference type="PROSITE" id="PS50943"/>
    </source>
</evidence>
<dbReference type="InterPro" id="IPR010982">
    <property type="entry name" value="Lambda_DNA-bd_dom_sf"/>
</dbReference>
<feature type="domain" description="HTH cro/C1-type" evidence="2">
    <location>
        <begin position="8"/>
        <end position="56"/>
    </location>
</feature>
<dbReference type="EMBL" id="QYJN01000195">
    <property type="protein sequence ID" value="RIP26115.1"/>
    <property type="molecule type" value="Genomic_DNA"/>
</dbReference>
<keyword evidence="1" id="KW-0238">DNA-binding</keyword>
<dbReference type="InterPro" id="IPR001387">
    <property type="entry name" value="Cro/C1-type_HTH"/>
</dbReference>
<dbReference type="Proteomes" id="UP000265541">
    <property type="component" value="Unassembled WGS sequence"/>
</dbReference>
<dbReference type="PANTHER" id="PTHR46558:SF11">
    <property type="entry name" value="HTH-TYPE TRANSCRIPTIONAL REGULATOR XRE"/>
    <property type="match status" value="1"/>
</dbReference>
<evidence type="ECO:0000256" key="1">
    <source>
        <dbReference type="ARBA" id="ARBA00023125"/>
    </source>
</evidence>
<dbReference type="GO" id="GO:0003677">
    <property type="term" value="F:DNA binding"/>
    <property type="evidence" value="ECO:0007669"/>
    <property type="project" value="UniProtKB-KW"/>
</dbReference>
<sequence length="56" mass="6542">MIQISKTIKKERLRLGMTQEALSEYLNTTKTTISKWESEILYPDITILPKLAKLFN</sequence>
<evidence type="ECO:0000313" key="4">
    <source>
        <dbReference type="Proteomes" id="UP000265541"/>
    </source>
</evidence>
<dbReference type="Gene3D" id="1.10.260.40">
    <property type="entry name" value="lambda repressor-like DNA-binding domains"/>
    <property type="match status" value="1"/>
</dbReference>
<dbReference type="OrthoDB" id="9812495at2"/>
<protein>
    <submittedName>
        <fullName evidence="3">XRE family transcriptional regulator</fullName>
    </submittedName>
</protein>
<comment type="caution">
    <text evidence="3">The sequence shown here is derived from an EMBL/GenBank/DDBJ whole genome shotgun (WGS) entry which is preliminary data.</text>
</comment>
<dbReference type="RefSeq" id="WP_142923941.1">
    <property type="nucleotide sequence ID" value="NZ_QYJN01000195.1"/>
</dbReference>
<dbReference type="Pfam" id="PF01381">
    <property type="entry name" value="HTH_3"/>
    <property type="match status" value="1"/>
</dbReference>
<dbReference type="AlphaFoldDB" id="A0A3A0VEX4"/>
<feature type="non-terminal residue" evidence="3">
    <location>
        <position position="56"/>
    </location>
</feature>
<reference evidence="3 4" key="1">
    <citation type="journal article" date="2016" name="Front. Microbiol.">
        <title>Comprehensive Phylogenetic Analysis of Bovine Non-aureus Staphylococci Species Based on Whole-Genome Sequencing.</title>
        <authorList>
            <person name="Naushad S."/>
            <person name="Barkema H.W."/>
            <person name="Luby C."/>
            <person name="Condas L.A."/>
            <person name="Nobrega D.B."/>
            <person name="Carson D.A."/>
            <person name="De Buck J."/>
        </authorList>
    </citation>
    <scope>NUCLEOTIDE SEQUENCE [LARGE SCALE GENOMIC DNA]</scope>
    <source>
        <strain evidence="3 4">SNUC 4781</strain>
    </source>
</reference>
<evidence type="ECO:0000313" key="3">
    <source>
        <dbReference type="EMBL" id="RIP26115.1"/>
    </source>
</evidence>
<organism evidence="3 4">
    <name type="scientific">Staphylococcus gallinarum</name>
    <dbReference type="NCBI Taxonomy" id="1293"/>
    <lineage>
        <taxon>Bacteria</taxon>
        <taxon>Bacillati</taxon>
        <taxon>Bacillota</taxon>
        <taxon>Bacilli</taxon>
        <taxon>Bacillales</taxon>
        <taxon>Staphylococcaceae</taxon>
        <taxon>Staphylococcus</taxon>
    </lineage>
</organism>
<name>A0A3A0VEX4_STAGA</name>
<accession>A0A3A0VEX4</accession>
<dbReference type="SUPFAM" id="SSF47413">
    <property type="entry name" value="lambda repressor-like DNA-binding domains"/>
    <property type="match status" value="1"/>
</dbReference>
<dbReference type="PROSITE" id="PS50943">
    <property type="entry name" value="HTH_CROC1"/>
    <property type="match status" value="1"/>
</dbReference>
<dbReference type="CDD" id="cd00093">
    <property type="entry name" value="HTH_XRE"/>
    <property type="match status" value="1"/>
</dbReference>
<dbReference type="PANTHER" id="PTHR46558">
    <property type="entry name" value="TRACRIPTIONAL REGULATORY PROTEIN-RELATED-RELATED"/>
    <property type="match status" value="1"/>
</dbReference>